<evidence type="ECO:0000313" key="14">
    <source>
        <dbReference type="EMBL" id="CAH3173525.1"/>
    </source>
</evidence>
<dbReference type="SMART" id="SM00219">
    <property type="entry name" value="TyrKc"/>
    <property type="match status" value="1"/>
</dbReference>
<dbReference type="PROSITE" id="PS50002">
    <property type="entry name" value="SH3"/>
    <property type="match status" value="1"/>
</dbReference>
<keyword evidence="2 9" id="KW-0728">SH3 domain</keyword>
<feature type="region of interest" description="Disordered" evidence="11">
    <location>
        <begin position="499"/>
        <end position="520"/>
    </location>
</feature>
<dbReference type="Gene3D" id="3.30.200.20">
    <property type="entry name" value="Phosphorylase Kinase, domain 1"/>
    <property type="match status" value="1"/>
</dbReference>
<dbReference type="Gene3D" id="1.10.510.10">
    <property type="entry name" value="Transferase(Phosphotransferase) domain 1"/>
    <property type="match status" value="1"/>
</dbReference>
<feature type="region of interest" description="Disordered" evidence="11">
    <location>
        <begin position="1079"/>
        <end position="1123"/>
    </location>
</feature>
<gene>
    <name evidence="14" type="ORF">PLOB_00014153</name>
</gene>
<keyword evidence="6 10" id="KW-0067">ATP-binding</keyword>
<feature type="domain" description="SH3" evidence="12">
    <location>
        <begin position="380"/>
        <end position="442"/>
    </location>
</feature>
<evidence type="ECO:0000256" key="6">
    <source>
        <dbReference type="ARBA" id="ARBA00022840"/>
    </source>
</evidence>
<feature type="compositionally biased region" description="Polar residues" evidence="11">
    <location>
        <begin position="1085"/>
        <end position="1094"/>
    </location>
</feature>
<evidence type="ECO:0000259" key="12">
    <source>
        <dbReference type="PROSITE" id="PS50002"/>
    </source>
</evidence>
<evidence type="ECO:0000256" key="11">
    <source>
        <dbReference type="SAM" id="MobiDB-lite"/>
    </source>
</evidence>
<feature type="compositionally biased region" description="Basic and acidic residues" evidence="11">
    <location>
        <begin position="1098"/>
        <end position="1108"/>
    </location>
</feature>
<feature type="region of interest" description="Disordered" evidence="11">
    <location>
        <begin position="1148"/>
        <end position="1231"/>
    </location>
</feature>
<dbReference type="SUPFAM" id="SSF56112">
    <property type="entry name" value="Protein kinase-like (PK-like)"/>
    <property type="match status" value="1"/>
</dbReference>
<dbReference type="Pfam" id="PF07714">
    <property type="entry name" value="PK_Tyr_Ser-Thr"/>
    <property type="match status" value="1"/>
</dbReference>
<dbReference type="InterPro" id="IPR000719">
    <property type="entry name" value="Prot_kinase_dom"/>
</dbReference>
<sequence length="1231" mass="137787">MDKSDLTEQEKVKELLKEIQLEQFYRQIHGKLHITRLSHFDHVTEEDLDDLGMAKPEQRRLFEALKKAKKKSLFSSFRRKKTKKTESRSDSTAERMSCYGVSGDSLTCLISEQSLTLFEMLGNGAFGYVRRGKWVKSSLKKVNVAVKCLRAWNDKAFIQMQMDFIKEANAMSLLDHPHIIKLYGIVLSTPMMLVTELAPLGCLLARLRNEPQSFTISGLSDFVVQIASGMAYLESQRFVHRDLAARNVLLESYEKVKIGDFGMMRVLSEEDDHYTMHPSGKMPFAWCPQEVLKFRKFSHASDVWAFGITVLELFSYGMEPWPGLNGAEVLDKVDLPLCERPKKPDHCPPEIYNVLITCCWSHEPHQRARFAVLKKLMDEAHPLNGAAVYPYESKSPSNLSFQAGDIITLLDASPESSWWRGQNMRTKQVGMFPSELVENGLRRAVSPPVRHVISPKQRPTSKKTSKNCDQQLPSCRCGKPHIYETPILLDSQDLSTVSSSGSTFRSVESDLTSSTEVDSGYSSGVDVRRLNLSSGEYSLEQQEPFFSAVYENTGIGKRNTKLKGDSYELMSPACNLGAVSNPIPIPKQGAGEPRYVRNHHIEQVTPSLSEDRYPLDFNNIYNQNLCSIQNESPPALPSKMSASLPSPTVEQMNLKQPRISRTASPPGSKKVPRETGAGKTVARVMNNSLKEVKTKKSFDGSLIKPEEDDIYVELSRPVGGIPAALPVAATGSTSSRDPLKAVNRNSYENNFIPVKCDPHKERSVPDHECERTRCNSEFKSAEDRTDKNGRCNTWPTQQVYDNHKLRGGRESTTCSGCYDNHKINNEETKAASSDLSYDNWKITNTRFREQQTSNSFYENVEKPVDHSLMNGEDADHDKTTPERSNGSLNRDRSEDHIYENSLPSPGPLSYENFAPRFNAESDKKGINEVLYENCEVLDKRKEKSYKILSEGLSGNTHEIGNRVSEELSSSLPANCCCVDVVAGEHPQSPINLIVENRNLSPLTRSRSVDSIRQCNCLSDVDQSDADGSQEFMDHPVPPPRWKRMQRLNQTRSMDVCTKETWSVTVDPNIASVLRRRWNGSVDNAGGSSAKSFGVSQDPRIETSKEAEKPSLPSRSKATNLATSEIATHSKNTYENVILPGKMFGKKAPLSCPPKLPPKKQRSVESNSWKMANSTRRAQAYENVGVLNGHPLESNGVDEGDKKDSTPPPLPRKMSQKGPPPIPFGVDLEQAC</sequence>
<dbReference type="PANTHER" id="PTHR24418">
    <property type="entry name" value="TYROSINE-PROTEIN KINASE"/>
    <property type="match status" value="1"/>
</dbReference>
<evidence type="ECO:0000256" key="3">
    <source>
        <dbReference type="ARBA" id="ARBA00022679"/>
    </source>
</evidence>
<evidence type="ECO:0000313" key="15">
    <source>
        <dbReference type="Proteomes" id="UP001159405"/>
    </source>
</evidence>
<dbReference type="InterPro" id="IPR001245">
    <property type="entry name" value="Ser-Thr/Tyr_kinase_cat_dom"/>
</dbReference>
<dbReference type="InterPro" id="IPR001452">
    <property type="entry name" value="SH3_domain"/>
</dbReference>
<dbReference type="InterPro" id="IPR013761">
    <property type="entry name" value="SAM/pointed_sf"/>
</dbReference>
<keyword evidence="3" id="KW-0808">Transferase</keyword>
<evidence type="ECO:0000256" key="7">
    <source>
        <dbReference type="ARBA" id="ARBA00023137"/>
    </source>
</evidence>
<dbReference type="EC" id="2.7.10.2" evidence="1"/>
<reference evidence="14 15" key="1">
    <citation type="submission" date="2022-05" db="EMBL/GenBank/DDBJ databases">
        <authorList>
            <consortium name="Genoscope - CEA"/>
            <person name="William W."/>
        </authorList>
    </citation>
    <scope>NUCLEOTIDE SEQUENCE [LARGE SCALE GENOMIC DNA]</scope>
</reference>
<dbReference type="PRINTS" id="PR00109">
    <property type="entry name" value="TYRKINASE"/>
</dbReference>
<dbReference type="InterPro" id="IPR049587">
    <property type="entry name" value="TNK-like_SAM"/>
</dbReference>
<evidence type="ECO:0000256" key="5">
    <source>
        <dbReference type="ARBA" id="ARBA00022777"/>
    </source>
</evidence>
<proteinExistence type="predicted"/>
<feature type="binding site" evidence="10">
    <location>
        <position position="147"/>
    </location>
    <ligand>
        <name>ATP</name>
        <dbReference type="ChEBI" id="CHEBI:30616"/>
    </ligand>
</feature>
<dbReference type="InterPro" id="IPR020635">
    <property type="entry name" value="Tyr_kinase_cat_dom"/>
</dbReference>
<dbReference type="InterPro" id="IPR011009">
    <property type="entry name" value="Kinase-like_dom_sf"/>
</dbReference>
<dbReference type="Gene3D" id="1.10.150.50">
    <property type="entry name" value="Transcription Factor, Ets-1"/>
    <property type="match status" value="1"/>
</dbReference>
<feature type="compositionally biased region" description="Basic and acidic residues" evidence="11">
    <location>
        <begin position="889"/>
        <end position="898"/>
    </location>
</feature>
<feature type="region of interest" description="Disordered" evidence="11">
    <location>
        <begin position="867"/>
        <end position="909"/>
    </location>
</feature>
<keyword evidence="4 10" id="KW-0547">Nucleotide-binding</keyword>
<feature type="compositionally biased region" description="Polar residues" evidence="11">
    <location>
        <begin position="1112"/>
        <end position="1123"/>
    </location>
</feature>
<evidence type="ECO:0000256" key="1">
    <source>
        <dbReference type="ARBA" id="ARBA00011903"/>
    </source>
</evidence>
<comment type="catalytic activity">
    <reaction evidence="8">
        <text>L-threonyl-[protein] + ATP = O-phospho-L-threonyl-[protein] + ADP + H(+)</text>
        <dbReference type="Rhea" id="RHEA:46608"/>
        <dbReference type="Rhea" id="RHEA-COMP:11060"/>
        <dbReference type="Rhea" id="RHEA-COMP:11605"/>
        <dbReference type="ChEBI" id="CHEBI:15378"/>
        <dbReference type="ChEBI" id="CHEBI:30013"/>
        <dbReference type="ChEBI" id="CHEBI:30616"/>
        <dbReference type="ChEBI" id="CHEBI:61977"/>
        <dbReference type="ChEBI" id="CHEBI:456216"/>
        <dbReference type="EC" id="2.7.11.1"/>
    </reaction>
</comment>
<dbReference type="SMART" id="SM00326">
    <property type="entry name" value="SH3"/>
    <property type="match status" value="1"/>
</dbReference>
<dbReference type="InterPro" id="IPR050198">
    <property type="entry name" value="Non-receptor_tyrosine_kinases"/>
</dbReference>
<evidence type="ECO:0000256" key="2">
    <source>
        <dbReference type="ARBA" id="ARBA00022443"/>
    </source>
</evidence>
<comment type="caution">
    <text evidence="14">The sequence shown here is derived from an EMBL/GenBank/DDBJ whole genome shotgun (WGS) entry which is preliminary data.</text>
</comment>
<organism evidence="14 15">
    <name type="scientific">Porites lobata</name>
    <dbReference type="NCBI Taxonomy" id="104759"/>
    <lineage>
        <taxon>Eukaryota</taxon>
        <taxon>Metazoa</taxon>
        <taxon>Cnidaria</taxon>
        <taxon>Anthozoa</taxon>
        <taxon>Hexacorallia</taxon>
        <taxon>Scleractinia</taxon>
        <taxon>Fungiina</taxon>
        <taxon>Poritidae</taxon>
        <taxon>Porites</taxon>
    </lineage>
</organism>
<feature type="region of interest" description="Disordered" evidence="11">
    <location>
        <begin position="651"/>
        <end position="677"/>
    </location>
</feature>
<evidence type="ECO:0000256" key="9">
    <source>
        <dbReference type="PROSITE-ProRule" id="PRU00192"/>
    </source>
</evidence>
<evidence type="ECO:0000256" key="4">
    <source>
        <dbReference type="ARBA" id="ARBA00022741"/>
    </source>
</evidence>
<keyword evidence="7" id="KW-0829">Tyrosine-protein kinase</keyword>
<keyword evidence="15" id="KW-1185">Reference proteome</keyword>
<dbReference type="PROSITE" id="PS00109">
    <property type="entry name" value="PROTEIN_KINASE_TYR"/>
    <property type="match status" value="1"/>
</dbReference>
<dbReference type="InterPro" id="IPR008266">
    <property type="entry name" value="Tyr_kinase_AS"/>
</dbReference>
<dbReference type="PROSITE" id="PS00107">
    <property type="entry name" value="PROTEIN_KINASE_ATP"/>
    <property type="match status" value="1"/>
</dbReference>
<dbReference type="Gene3D" id="2.30.30.40">
    <property type="entry name" value="SH3 Domains"/>
    <property type="match status" value="1"/>
</dbReference>
<feature type="compositionally biased region" description="Polar residues" evidence="11">
    <location>
        <begin position="1163"/>
        <end position="1176"/>
    </location>
</feature>
<feature type="compositionally biased region" description="Polar residues" evidence="11">
    <location>
        <begin position="510"/>
        <end position="520"/>
    </location>
</feature>
<evidence type="ECO:0000256" key="10">
    <source>
        <dbReference type="PROSITE-ProRule" id="PRU10141"/>
    </source>
</evidence>
<feature type="compositionally biased region" description="Polar residues" evidence="11">
    <location>
        <begin position="651"/>
        <end position="665"/>
    </location>
</feature>
<evidence type="ECO:0000259" key="13">
    <source>
        <dbReference type="PROSITE" id="PS50011"/>
    </source>
</evidence>
<dbReference type="Pfam" id="PF22931">
    <property type="entry name" value="SAM_TNK"/>
    <property type="match status" value="1"/>
</dbReference>
<name>A0ABN8R8A1_9CNID</name>
<evidence type="ECO:0000256" key="8">
    <source>
        <dbReference type="ARBA" id="ARBA00047899"/>
    </source>
</evidence>
<dbReference type="EMBL" id="CALNXK010000182">
    <property type="protein sequence ID" value="CAH3173525.1"/>
    <property type="molecule type" value="Genomic_DNA"/>
</dbReference>
<protein>
    <recommendedName>
        <fullName evidence="1">non-specific protein-tyrosine kinase</fullName>
        <ecNumber evidence="1">2.7.10.2</ecNumber>
    </recommendedName>
</protein>
<feature type="domain" description="Protein kinase" evidence="13">
    <location>
        <begin position="115"/>
        <end position="384"/>
    </location>
</feature>
<dbReference type="PROSITE" id="PS50011">
    <property type="entry name" value="PROTEIN_KINASE_DOM"/>
    <property type="match status" value="1"/>
</dbReference>
<dbReference type="CDD" id="cd09539">
    <property type="entry name" value="SAM_TNK-like"/>
    <property type="match status" value="1"/>
</dbReference>
<dbReference type="SUPFAM" id="SSF50044">
    <property type="entry name" value="SH3-domain"/>
    <property type="match status" value="1"/>
</dbReference>
<dbReference type="InterPro" id="IPR036028">
    <property type="entry name" value="SH3-like_dom_sf"/>
</dbReference>
<keyword evidence="5" id="KW-0418">Kinase</keyword>
<dbReference type="Pfam" id="PF00018">
    <property type="entry name" value="SH3_1"/>
    <property type="match status" value="1"/>
</dbReference>
<accession>A0ABN8R8A1</accession>
<dbReference type="InterPro" id="IPR055175">
    <property type="entry name" value="ACK/TNK-like_SAM"/>
</dbReference>
<dbReference type="InterPro" id="IPR017441">
    <property type="entry name" value="Protein_kinase_ATP_BS"/>
</dbReference>
<dbReference type="Proteomes" id="UP001159405">
    <property type="component" value="Unassembled WGS sequence"/>
</dbReference>